<dbReference type="InterPro" id="IPR010310">
    <property type="entry name" value="T7SS_ESAT-6-like"/>
</dbReference>
<sequence length="93" mass="10440">MENIKASPAQIDMFSSKIKGSAQELQAILDELRSKLDAMTWDGGDRQQYEIQRAEWTKTVTSLNELLARVGQTVQLAGNNYSNTERTNANMFA</sequence>
<comment type="caution">
    <text evidence="2">The sequence shown here is derived from an EMBL/GenBank/DDBJ whole genome shotgun (WGS) entry which is preliminary data.</text>
</comment>
<organism evidence="2 3">
    <name type="scientific">Phytomonospora endophytica</name>
    <dbReference type="NCBI Taxonomy" id="714109"/>
    <lineage>
        <taxon>Bacteria</taxon>
        <taxon>Bacillati</taxon>
        <taxon>Actinomycetota</taxon>
        <taxon>Actinomycetes</taxon>
        <taxon>Micromonosporales</taxon>
        <taxon>Micromonosporaceae</taxon>
        <taxon>Phytomonospora</taxon>
    </lineage>
</organism>
<evidence type="ECO:0000313" key="3">
    <source>
        <dbReference type="Proteomes" id="UP000548476"/>
    </source>
</evidence>
<accession>A0A841FNW1</accession>
<keyword evidence="3" id="KW-1185">Reference proteome</keyword>
<dbReference type="NCBIfam" id="TIGR03930">
    <property type="entry name" value="WXG100_ESAT6"/>
    <property type="match status" value="1"/>
</dbReference>
<dbReference type="Gene3D" id="1.10.287.1060">
    <property type="entry name" value="ESAT-6-like"/>
    <property type="match status" value="1"/>
</dbReference>
<dbReference type="AlphaFoldDB" id="A0A841FNW1"/>
<evidence type="ECO:0000313" key="2">
    <source>
        <dbReference type="EMBL" id="MBB6037786.1"/>
    </source>
</evidence>
<dbReference type="InterPro" id="IPR036689">
    <property type="entry name" value="ESAT-6-like_sf"/>
</dbReference>
<name>A0A841FNW1_9ACTN</name>
<dbReference type="SUPFAM" id="SSF140453">
    <property type="entry name" value="EsxAB dimer-like"/>
    <property type="match status" value="1"/>
</dbReference>
<proteinExistence type="inferred from homology"/>
<comment type="similarity">
    <text evidence="1">Belongs to the WXG100 family.</text>
</comment>
<protein>
    <recommendedName>
        <fullName evidence="1">ESAT-6-like protein</fullName>
    </recommendedName>
</protein>
<dbReference type="EMBL" id="JACHGT010000013">
    <property type="protein sequence ID" value="MBB6037786.1"/>
    <property type="molecule type" value="Genomic_DNA"/>
</dbReference>
<evidence type="ECO:0000256" key="1">
    <source>
        <dbReference type="RuleBase" id="RU362001"/>
    </source>
</evidence>
<gene>
    <name evidence="2" type="ORF">HNR73_005664</name>
</gene>
<dbReference type="Pfam" id="PF06013">
    <property type="entry name" value="WXG100"/>
    <property type="match status" value="1"/>
</dbReference>
<reference evidence="2 3" key="1">
    <citation type="submission" date="2020-08" db="EMBL/GenBank/DDBJ databases">
        <title>Genomic Encyclopedia of Type Strains, Phase IV (KMG-IV): sequencing the most valuable type-strain genomes for metagenomic binning, comparative biology and taxonomic classification.</title>
        <authorList>
            <person name="Goeker M."/>
        </authorList>
    </citation>
    <scope>NUCLEOTIDE SEQUENCE [LARGE SCALE GENOMIC DNA]</scope>
    <source>
        <strain evidence="2 3">YIM 65646</strain>
    </source>
</reference>
<dbReference type="Proteomes" id="UP000548476">
    <property type="component" value="Unassembled WGS sequence"/>
</dbReference>
<dbReference type="RefSeq" id="WP_184790591.1">
    <property type="nucleotide sequence ID" value="NZ_BONT01000054.1"/>
</dbReference>